<accession>A0A562D706</accession>
<dbReference type="EMBL" id="VLJT01000090">
    <property type="protein sequence ID" value="TWH05516.1"/>
    <property type="molecule type" value="Genomic_DNA"/>
</dbReference>
<proteinExistence type="predicted"/>
<name>A0A562D706_RHORH</name>
<comment type="caution">
    <text evidence="1">The sequence shown here is derived from an EMBL/GenBank/DDBJ whole genome shotgun (WGS) entry which is preliminary data.</text>
</comment>
<dbReference type="Proteomes" id="UP000317573">
    <property type="component" value="Unassembled WGS sequence"/>
</dbReference>
<sequence>MAAFAIPEDIKLRGRPLPEWQRPDAQMMLDAAASWIRERKPGIAPDDPNAKLVSIQVVKAALISEAYLGLSAFSKTTGEVTRSGTLANPGQLLVFTDFHKELLGIPFRAGPVWSFKVGDY</sequence>
<protein>
    <recommendedName>
        <fullName evidence="3">Head-to-tail adaptor</fullName>
    </recommendedName>
</protein>
<evidence type="ECO:0000313" key="1">
    <source>
        <dbReference type="EMBL" id="TWH05516.1"/>
    </source>
</evidence>
<dbReference type="RefSeq" id="WP_145693387.1">
    <property type="nucleotide sequence ID" value="NZ_VLJT01000090.1"/>
</dbReference>
<reference evidence="1 2" key="1">
    <citation type="submission" date="2019-07" db="EMBL/GenBank/DDBJ databases">
        <title>Genome sequencing of lignin-degrading bacterial isolates.</title>
        <authorList>
            <person name="Gladden J."/>
        </authorList>
    </citation>
    <scope>NUCLEOTIDE SEQUENCE [LARGE SCALE GENOMIC DNA]</scope>
    <source>
        <strain evidence="1 2">J45</strain>
    </source>
</reference>
<evidence type="ECO:0000313" key="2">
    <source>
        <dbReference type="Proteomes" id="UP000317573"/>
    </source>
</evidence>
<evidence type="ECO:0008006" key="3">
    <source>
        <dbReference type="Google" id="ProtNLM"/>
    </source>
</evidence>
<organism evidence="1 2">
    <name type="scientific">Rhodococcus rhodochrous J45</name>
    <dbReference type="NCBI Taxonomy" id="935266"/>
    <lineage>
        <taxon>Bacteria</taxon>
        <taxon>Bacillati</taxon>
        <taxon>Actinomycetota</taxon>
        <taxon>Actinomycetes</taxon>
        <taxon>Mycobacteriales</taxon>
        <taxon>Nocardiaceae</taxon>
        <taxon>Rhodococcus</taxon>
    </lineage>
</organism>
<gene>
    <name evidence="1" type="ORF">L618_008600000020</name>
</gene>
<dbReference type="AlphaFoldDB" id="A0A562D706"/>